<dbReference type="GO" id="GO:0004582">
    <property type="term" value="F:dolichyl-phosphate beta-D-mannosyltransferase activity"/>
    <property type="evidence" value="ECO:0007669"/>
    <property type="project" value="UniProtKB-EC"/>
</dbReference>
<dbReference type="Gene3D" id="3.90.550.10">
    <property type="entry name" value="Spore Coat Polysaccharide Biosynthesis Protein SpsA, Chain A"/>
    <property type="match status" value="1"/>
</dbReference>
<dbReference type="GO" id="GO:0016020">
    <property type="term" value="C:membrane"/>
    <property type="evidence" value="ECO:0007669"/>
    <property type="project" value="GOC"/>
</dbReference>
<keyword evidence="2 5" id="KW-0328">Glycosyltransferase</keyword>
<evidence type="ECO:0000256" key="2">
    <source>
        <dbReference type="ARBA" id="ARBA00022676"/>
    </source>
</evidence>
<dbReference type="AlphaFoldDB" id="A0A160VIG5"/>
<gene>
    <name evidence="5" type="ORF">MGWOODY_Mmi929</name>
</gene>
<dbReference type="CDD" id="cd06442">
    <property type="entry name" value="DPM1_like"/>
    <property type="match status" value="1"/>
</dbReference>
<feature type="domain" description="Glycosyltransferase 2-like" evidence="4">
    <location>
        <begin position="5"/>
        <end position="169"/>
    </location>
</feature>
<dbReference type="Pfam" id="PF00535">
    <property type="entry name" value="Glycos_transf_2"/>
    <property type="match status" value="1"/>
</dbReference>
<evidence type="ECO:0000256" key="1">
    <source>
        <dbReference type="ARBA" id="ARBA00006739"/>
    </source>
</evidence>
<dbReference type="PANTHER" id="PTHR43398:SF1">
    <property type="entry name" value="DOLICHOL-PHOSPHATE MANNOSYLTRANSFERASE SUBUNIT 1"/>
    <property type="match status" value="1"/>
</dbReference>
<dbReference type="EC" id="2.4.1.83" evidence="5"/>
<evidence type="ECO:0000256" key="3">
    <source>
        <dbReference type="ARBA" id="ARBA00022679"/>
    </source>
</evidence>
<dbReference type="GO" id="GO:0009247">
    <property type="term" value="P:glycolipid biosynthetic process"/>
    <property type="evidence" value="ECO:0007669"/>
    <property type="project" value="TreeGrafter"/>
</dbReference>
<dbReference type="FunFam" id="3.90.550.10:FF:000122">
    <property type="entry name" value="Dolichol-phosphate mannosyltransferase subunit 1"/>
    <property type="match status" value="1"/>
</dbReference>
<dbReference type="PANTHER" id="PTHR43398">
    <property type="entry name" value="DOLICHOL-PHOSPHATE MANNOSYLTRANSFERASE SUBUNIT 1"/>
    <property type="match status" value="1"/>
</dbReference>
<reference evidence="5" key="1">
    <citation type="submission" date="2015-10" db="EMBL/GenBank/DDBJ databases">
        <authorList>
            <person name="Gilbert D.G."/>
        </authorList>
    </citation>
    <scope>NUCLEOTIDE SEQUENCE</scope>
</reference>
<dbReference type="InterPro" id="IPR039528">
    <property type="entry name" value="DPM1-like"/>
</dbReference>
<dbReference type="SUPFAM" id="SSF53448">
    <property type="entry name" value="Nucleotide-diphospho-sugar transferases"/>
    <property type="match status" value="1"/>
</dbReference>
<protein>
    <submittedName>
        <fullName evidence="5">Dolichol-phosphate mannosyltransferase</fullName>
        <ecNumber evidence="5">2.4.1.83</ecNumber>
    </submittedName>
</protein>
<organism evidence="5">
    <name type="scientific">hydrothermal vent metagenome</name>
    <dbReference type="NCBI Taxonomy" id="652676"/>
    <lineage>
        <taxon>unclassified sequences</taxon>
        <taxon>metagenomes</taxon>
        <taxon>ecological metagenomes</taxon>
    </lineage>
</organism>
<evidence type="ECO:0000313" key="5">
    <source>
        <dbReference type="EMBL" id="CUV10718.1"/>
    </source>
</evidence>
<dbReference type="EMBL" id="FAXC01000472">
    <property type="protein sequence ID" value="CUV10718.1"/>
    <property type="molecule type" value="Genomic_DNA"/>
</dbReference>
<name>A0A160VIG5_9ZZZZ</name>
<accession>A0A160VIG5</accession>
<dbReference type="InterPro" id="IPR029044">
    <property type="entry name" value="Nucleotide-diphossugar_trans"/>
</dbReference>
<proteinExistence type="inferred from homology"/>
<evidence type="ECO:0000259" key="4">
    <source>
        <dbReference type="Pfam" id="PF00535"/>
    </source>
</evidence>
<dbReference type="InterPro" id="IPR001173">
    <property type="entry name" value="Glyco_trans_2-like"/>
</dbReference>
<keyword evidence="3 5" id="KW-0808">Transferase</keyword>
<sequence>MKTLVISPTYNERKNITALVEAVFKVNPDYHLLIIDDNSPDGTADLVKELQLRYDNLFLEERPGKAGLGTAYIFGFKWALERNYDVVVQMDADMSHDPNEIKVMVNLLGDYDVVIGSRYIDGVSVIHWPIRRLLLSYGANVYSRIVTGLPVKDSTGGFKAWQRKVLETIDFDAVKSQGYSFQIEMNWRAWQKGFSLHEHPIIFTDRTIGESKMSRGIMFEAMIVIWRMRIWKIFGWHK</sequence>
<comment type="similarity">
    <text evidence="1">Belongs to the glycosyltransferase 2 family.</text>
</comment>